<dbReference type="Proteomes" id="UP000238350">
    <property type="component" value="Unassembled WGS sequence"/>
</dbReference>
<dbReference type="EMBL" id="NDIQ01000022">
    <property type="protein sequence ID" value="PRT56680.1"/>
    <property type="molecule type" value="Genomic_DNA"/>
</dbReference>
<protein>
    <recommendedName>
        <fullName evidence="2">DUF3074 domain-containing protein</fullName>
    </recommendedName>
</protein>
<evidence type="ECO:0000313" key="3">
    <source>
        <dbReference type="EMBL" id="PRT56680.1"/>
    </source>
</evidence>
<dbReference type="InterPro" id="IPR024500">
    <property type="entry name" value="DUF3074"/>
</dbReference>
<dbReference type="PANTHER" id="PTHR40370">
    <property type="entry name" value="EXPRESSED PROTEIN"/>
    <property type="match status" value="1"/>
</dbReference>
<dbReference type="STRING" id="45607.A0A2T0FNW6"/>
<evidence type="ECO:0000259" key="2">
    <source>
        <dbReference type="Pfam" id="PF11274"/>
    </source>
</evidence>
<comment type="caution">
    <text evidence="3">The sequence shown here is derived from an EMBL/GenBank/DDBJ whole genome shotgun (WGS) entry which is preliminary data.</text>
</comment>
<dbReference type="GeneID" id="36518048"/>
<dbReference type="Pfam" id="PF11274">
    <property type="entry name" value="DUF3074"/>
    <property type="match status" value="1"/>
</dbReference>
<proteinExistence type="predicted"/>
<feature type="compositionally biased region" description="Basic and acidic residues" evidence="1">
    <location>
        <begin position="224"/>
        <end position="234"/>
    </location>
</feature>
<dbReference type="PANTHER" id="PTHR40370:SF1">
    <property type="entry name" value="DUF3074 DOMAIN-CONTAINING PROTEIN"/>
    <property type="match status" value="1"/>
</dbReference>
<dbReference type="SUPFAM" id="SSF55961">
    <property type="entry name" value="Bet v1-like"/>
    <property type="match status" value="1"/>
</dbReference>
<evidence type="ECO:0000256" key="1">
    <source>
        <dbReference type="SAM" id="MobiDB-lite"/>
    </source>
</evidence>
<evidence type="ECO:0000313" key="4">
    <source>
        <dbReference type="Proteomes" id="UP000238350"/>
    </source>
</evidence>
<dbReference type="Gene3D" id="3.30.530.20">
    <property type="match status" value="1"/>
</dbReference>
<sequence length="257" mass="29616">MFELREYSVDEVPVASWAIKRALEYMANIEKEWAPTPAIVLNGPANTTIDVNLYTQHINRDFWAARVSYHQQQSYGKFRKYLMENHTANEARYIESIESYRVLTVPPILTDWNSAVVRYRLPGPLSARDMAIWLTAQETVPEKQFLVLSLPRRIPVDATKGIYVSIELVELLDNGTIKWTMAQTSDAGGWLPKWAQRKAIATEIAKDVPTFLTWLRFQPPKLNGDPDHKEEEPKRKKSLSISSRSRRSRMSSRSSIH</sequence>
<dbReference type="AlphaFoldDB" id="A0A2T0FNW6"/>
<reference evidence="3 4" key="1">
    <citation type="submission" date="2017-04" db="EMBL/GenBank/DDBJ databases">
        <title>Genome sequencing of [Candida] sorbophila.</title>
        <authorList>
            <person name="Ahn J.O."/>
        </authorList>
    </citation>
    <scope>NUCLEOTIDE SEQUENCE [LARGE SCALE GENOMIC DNA]</scope>
    <source>
        <strain evidence="3 4">DS02</strain>
    </source>
</reference>
<feature type="region of interest" description="Disordered" evidence="1">
    <location>
        <begin position="222"/>
        <end position="257"/>
    </location>
</feature>
<feature type="compositionally biased region" description="Basic residues" evidence="1">
    <location>
        <begin position="244"/>
        <end position="257"/>
    </location>
</feature>
<dbReference type="InterPro" id="IPR023393">
    <property type="entry name" value="START-like_dom_sf"/>
</dbReference>
<dbReference type="OrthoDB" id="6423603at2759"/>
<organism evidence="3 4">
    <name type="scientific">Wickerhamiella sorbophila</name>
    <dbReference type="NCBI Taxonomy" id="45607"/>
    <lineage>
        <taxon>Eukaryota</taxon>
        <taxon>Fungi</taxon>
        <taxon>Dikarya</taxon>
        <taxon>Ascomycota</taxon>
        <taxon>Saccharomycotina</taxon>
        <taxon>Dipodascomycetes</taxon>
        <taxon>Dipodascales</taxon>
        <taxon>Trichomonascaceae</taxon>
        <taxon>Wickerhamiella</taxon>
    </lineage>
</organism>
<accession>A0A2T0FNW6</accession>
<feature type="domain" description="DUF3074" evidence="2">
    <location>
        <begin position="63"/>
        <end position="215"/>
    </location>
</feature>
<name>A0A2T0FNW6_9ASCO</name>
<dbReference type="RefSeq" id="XP_024666625.1">
    <property type="nucleotide sequence ID" value="XM_024810857.1"/>
</dbReference>
<keyword evidence="4" id="KW-1185">Reference proteome</keyword>
<gene>
    <name evidence="3" type="ORF">B9G98_04300</name>
</gene>